<sequence length="391" mass="42712">MLASGCAGFPLGYPSRADIDINTKYTYLVQDRRPDASVCQPGRQDVPGNNNPFPPALVIPGQTLHLTWQPDGHLDDARPSLVEVHWTGIPGLQLHTRLELNRSTLLGVLTFATSANCDQPWDPNTTCHGYLTIPWGTQPGTYQLIWWWKYNRNSSGQDSTCFEIVVSDDSMQPHDLAVQALPHIEESIPSSPLSSLPLSEERNDQNKPPQRFQMAYVRADRVETNDGAFPEEVRDEEALQKTTTLTELTTKPDEPFSVFVTVLIAHSNKNRVQKNGYYVDDETGVLAGDAINDQEGVDTSPLVIETPSQLINSTLSEQVKKIADSNGNSNGTMNTTKTQGSSGNSEFNDSSNNTNNTTDIKTGVPYSKGASPLNSTSVGHVPTLDSGASDI</sequence>
<evidence type="ECO:0000313" key="3">
    <source>
        <dbReference type="Proteomes" id="UP000749646"/>
    </source>
</evidence>
<dbReference type="AlphaFoldDB" id="A0A9P6MF55"/>
<feature type="region of interest" description="Disordered" evidence="1">
    <location>
        <begin position="323"/>
        <end position="391"/>
    </location>
</feature>
<dbReference type="Proteomes" id="UP000749646">
    <property type="component" value="Unassembled WGS sequence"/>
</dbReference>
<reference evidence="2" key="1">
    <citation type="journal article" date="2020" name="Fungal Divers.">
        <title>Resolving the Mortierellaceae phylogeny through synthesis of multi-gene phylogenetics and phylogenomics.</title>
        <authorList>
            <person name="Vandepol N."/>
            <person name="Liber J."/>
            <person name="Desiro A."/>
            <person name="Na H."/>
            <person name="Kennedy M."/>
            <person name="Barry K."/>
            <person name="Grigoriev I.V."/>
            <person name="Miller A.N."/>
            <person name="O'Donnell K."/>
            <person name="Stajich J.E."/>
            <person name="Bonito G."/>
        </authorList>
    </citation>
    <scope>NUCLEOTIDE SEQUENCE</scope>
    <source>
        <strain evidence="2">MES-2147</strain>
    </source>
</reference>
<feature type="region of interest" description="Disordered" evidence="1">
    <location>
        <begin position="188"/>
        <end position="210"/>
    </location>
</feature>
<feature type="compositionally biased region" description="Low complexity" evidence="1">
    <location>
        <begin position="348"/>
        <end position="359"/>
    </location>
</feature>
<keyword evidence="3" id="KW-1185">Reference proteome</keyword>
<protein>
    <recommendedName>
        <fullName evidence="4">Chitin-binding type-4 domain-containing protein</fullName>
    </recommendedName>
</protein>
<feature type="non-terminal residue" evidence="2">
    <location>
        <position position="391"/>
    </location>
</feature>
<name>A0A9P6MF55_9FUNG</name>
<feature type="compositionally biased region" description="Low complexity" evidence="1">
    <location>
        <begin position="188"/>
        <end position="198"/>
    </location>
</feature>
<organism evidence="2 3">
    <name type="scientific">Modicella reniformis</name>
    <dbReference type="NCBI Taxonomy" id="1440133"/>
    <lineage>
        <taxon>Eukaryota</taxon>
        <taxon>Fungi</taxon>
        <taxon>Fungi incertae sedis</taxon>
        <taxon>Mucoromycota</taxon>
        <taxon>Mortierellomycotina</taxon>
        <taxon>Mortierellomycetes</taxon>
        <taxon>Mortierellales</taxon>
        <taxon>Mortierellaceae</taxon>
        <taxon>Modicella</taxon>
    </lineage>
</organism>
<dbReference type="EMBL" id="JAAAHW010001189">
    <property type="protein sequence ID" value="KAF9996316.1"/>
    <property type="molecule type" value="Genomic_DNA"/>
</dbReference>
<dbReference type="OrthoDB" id="64281at2759"/>
<comment type="caution">
    <text evidence="2">The sequence shown here is derived from an EMBL/GenBank/DDBJ whole genome shotgun (WGS) entry which is preliminary data.</text>
</comment>
<evidence type="ECO:0008006" key="4">
    <source>
        <dbReference type="Google" id="ProtNLM"/>
    </source>
</evidence>
<evidence type="ECO:0000256" key="1">
    <source>
        <dbReference type="SAM" id="MobiDB-lite"/>
    </source>
</evidence>
<proteinExistence type="predicted"/>
<accession>A0A9P6MF55</accession>
<feature type="compositionally biased region" description="Low complexity" evidence="1">
    <location>
        <begin position="325"/>
        <end position="338"/>
    </location>
</feature>
<evidence type="ECO:0000313" key="2">
    <source>
        <dbReference type="EMBL" id="KAF9996316.1"/>
    </source>
</evidence>
<gene>
    <name evidence="2" type="ORF">BGZ65_008096</name>
</gene>